<dbReference type="Proteomes" id="UP000000763">
    <property type="component" value="Chromosome 2"/>
</dbReference>
<reference evidence="3" key="4">
    <citation type="journal article" date="2008" name="Nucleic Acids Res.">
        <title>The rice annotation project database (RAP-DB): 2008 update.</title>
        <authorList>
            <consortium name="The rice annotation project (RAP)"/>
        </authorList>
    </citation>
    <scope>GENOME REANNOTATION</scope>
    <source>
        <strain evidence="3">cv. Nipponbare</strain>
    </source>
</reference>
<protein>
    <submittedName>
        <fullName evidence="2">Uncharacterized protein</fullName>
    </submittedName>
</protein>
<reference evidence="1" key="1">
    <citation type="submission" date="2001-09" db="EMBL/GenBank/DDBJ databases">
        <title>Oryza sativa nipponbare(GA3) genomic DNA, chromosome 2, BAC clone:OJ1486_E07.</title>
        <authorList>
            <person name="Sasaki T."/>
            <person name="Matsumoto T."/>
            <person name="Yamamoto K."/>
        </authorList>
    </citation>
    <scope>NUCLEOTIDE SEQUENCE</scope>
</reference>
<name>Q6ESG9_ORYSJ</name>
<dbReference type="EMBL" id="AP005108">
    <property type="protein sequence ID" value="BAD28401.1"/>
    <property type="molecule type" value="Genomic_DNA"/>
</dbReference>
<proteinExistence type="predicted"/>
<evidence type="ECO:0000313" key="1">
    <source>
        <dbReference type="EMBL" id="BAD27778.1"/>
    </source>
</evidence>
<reference evidence="3" key="3">
    <citation type="journal article" date="2005" name="Nature">
        <title>The map-based sequence of the rice genome.</title>
        <authorList>
            <consortium name="International rice genome sequencing project (IRGSP)"/>
            <person name="Matsumoto T."/>
            <person name="Wu J."/>
            <person name="Kanamori H."/>
            <person name="Katayose Y."/>
            <person name="Fujisawa M."/>
            <person name="Namiki N."/>
            <person name="Mizuno H."/>
            <person name="Yamamoto K."/>
            <person name="Antonio B.A."/>
            <person name="Baba T."/>
            <person name="Sakata K."/>
            <person name="Nagamura Y."/>
            <person name="Aoki H."/>
            <person name="Arikawa K."/>
            <person name="Arita K."/>
            <person name="Bito T."/>
            <person name="Chiden Y."/>
            <person name="Fujitsuka N."/>
            <person name="Fukunaka R."/>
            <person name="Hamada M."/>
            <person name="Harada C."/>
            <person name="Hayashi A."/>
            <person name="Hijishita S."/>
            <person name="Honda M."/>
            <person name="Hosokawa S."/>
            <person name="Ichikawa Y."/>
            <person name="Idonuma A."/>
            <person name="Iijima M."/>
            <person name="Ikeda M."/>
            <person name="Ikeno M."/>
            <person name="Ito K."/>
            <person name="Ito S."/>
            <person name="Ito T."/>
            <person name="Ito Y."/>
            <person name="Ito Y."/>
            <person name="Iwabuchi A."/>
            <person name="Kamiya K."/>
            <person name="Karasawa W."/>
            <person name="Kurita K."/>
            <person name="Katagiri S."/>
            <person name="Kikuta A."/>
            <person name="Kobayashi H."/>
            <person name="Kobayashi N."/>
            <person name="Machita K."/>
            <person name="Maehara T."/>
            <person name="Masukawa M."/>
            <person name="Mizubayashi T."/>
            <person name="Mukai Y."/>
            <person name="Nagasaki H."/>
            <person name="Nagata Y."/>
            <person name="Naito S."/>
            <person name="Nakashima M."/>
            <person name="Nakama Y."/>
            <person name="Nakamichi Y."/>
            <person name="Nakamura M."/>
            <person name="Meguro A."/>
            <person name="Negishi M."/>
            <person name="Ohta I."/>
            <person name="Ohta T."/>
            <person name="Okamoto M."/>
            <person name="Ono N."/>
            <person name="Saji S."/>
            <person name="Sakaguchi M."/>
            <person name="Sakai K."/>
            <person name="Shibata M."/>
            <person name="Shimokawa T."/>
            <person name="Song J."/>
            <person name="Takazaki Y."/>
            <person name="Terasawa K."/>
            <person name="Tsugane M."/>
            <person name="Tsuji K."/>
            <person name="Ueda S."/>
            <person name="Waki K."/>
            <person name="Yamagata H."/>
            <person name="Yamamoto M."/>
            <person name="Yamamoto S."/>
            <person name="Yamane H."/>
            <person name="Yoshiki S."/>
            <person name="Yoshihara R."/>
            <person name="Yukawa K."/>
            <person name="Zhong H."/>
            <person name="Yano M."/>
            <person name="Yuan Q."/>
            <person name="Ouyang S."/>
            <person name="Liu J."/>
            <person name="Jones K.M."/>
            <person name="Gansberger K."/>
            <person name="Moffat K."/>
            <person name="Hill J."/>
            <person name="Bera J."/>
            <person name="Fadrosh D."/>
            <person name="Jin S."/>
            <person name="Johri S."/>
            <person name="Kim M."/>
            <person name="Overton L."/>
            <person name="Reardon M."/>
            <person name="Tsitrin T."/>
            <person name="Vuong H."/>
            <person name="Weaver B."/>
            <person name="Ciecko A."/>
            <person name="Tallon L."/>
            <person name="Jackson J."/>
            <person name="Pai G."/>
            <person name="Aken S.V."/>
            <person name="Utterback T."/>
            <person name="Reidmuller S."/>
            <person name="Feldblyum T."/>
            <person name="Hsiao J."/>
            <person name="Zismann V."/>
            <person name="Iobst S."/>
            <person name="de Vazeille A.R."/>
            <person name="Buell C.R."/>
            <person name="Ying K."/>
            <person name="Li Y."/>
            <person name="Lu T."/>
            <person name="Huang Y."/>
            <person name="Zhao Q."/>
            <person name="Feng Q."/>
            <person name="Zhang L."/>
            <person name="Zhu J."/>
            <person name="Weng Q."/>
            <person name="Mu J."/>
            <person name="Lu Y."/>
            <person name="Fan D."/>
            <person name="Liu Y."/>
            <person name="Guan J."/>
            <person name="Zhang Y."/>
            <person name="Yu S."/>
            <person name="Liu X."/>
            <person name="Zhang Y."/>
            <person name="Hong G."/>
            <person name="Han B."/>
            <person name="Choisne N."/>
            <person name="Demange N."/>
            <person name="Orjeda G."/>
            <person name="Samain S."/>
            <person name="Cattolico L."/>
            <person name="Pelletier E."/>
            <person name="Couloux A."/>
            <person name="Segurens B."/>
            <person name="Wincker P."/>
            <person name="D'Hont A."/>
            <person name="Scarpelli C."/>
            <person name="Weissenbach J."/>
            <person name="Salanoubat M."/>
            <person name="Quetier F."/>
            <person name="Yu Y."/>
            <person name="Kim H.R."/>
            <person name="Rambo T."/>
            <person name="Currie J."/>
            <person name="Collura K."/>
            <person name="Luo M."/>
            <person name="Yang T."/>
            <person name="Ammiraju J.S.S."/>
            <person name="Engler F."/>
            <person name="Soderlund C."/>
            <person name="Wing R.A."/>
            <person name="Palmer L.E."/>
            <person name="de la Bastide M."/>
            <person name="Spiegel L."/>
            <person name="Nascimento L."/>
            <person name="Zutavern T."/>
            <person name="O'Shaughnessy A."/>
            <person name="Dike S."/>
            <person name="Dedhia N."/>
            <person name="Preston R."/>
            <person name="Balija V."/>
            <person name="McCombie W.R."/>
            <person name="Chow T."/>
            <person name="Chen H."/>
            <person name="Chung M."/>
            <person name="Chen C."/>
            <person name="Shaw J."/>
            <person name="Wu H."/>
            <person name="Hsiao K."/>
            <person name="Chao Y."/>
            <person name="Chu M."/>
            <person name="Cheng C."/>
            <person name="Hour A."/>
            <person name="Lee P."/>
            <person name="Lin S."/>
            <person name="Lin Y."/>
            <person name="Liou J."/>
            <person name="Liu S."/>
            <person name="Hsing Y."/>
            <person name="Raghuvanshi S."/>
            <person name="Mohanty A."/>
            <person name="Bharti A.K."/>
            <person name="Gaur A."/>
            <person name="Gupta V."/>
            <person name="Kumar D."/>
            <person name="Ravi V."/>
            <person name="Vij S."/>
            <person name="Kapur A."/>
            <person name="Khurana P."/>
            <person name="Khurana P."/>
            <person name="Khurana J.P."/>
            <person name="Tyagi A.K."/>
            <person name="Gaikwad K."/>
            <person name="Singh A."/>
            <person name="Dalal V."/>
            <person name="Srivastava S."/>
            <person name="Dixit A."/>
            <person name="Pal A.K."/>
            <person name="Ghazi I.A."/>
            <person name="Yadav M."/>
            <person name="Pandit A."/>
            <person name="Bhargava A."/>
            <person name="Sureshbabu K."/>
            <person name="Batra K."/>
            <person name="Sharma T.R."/>
            <person name="Mohapatra T."/>
            <person name="Singh N.K."/>
            <person name="Messing J."/>
            <person name="Nelson A.B."/>
            <person name="Fuks G."/>
            <person name="Kavchok S."/>
            <person name="Keizer G."/>
            <person name="Linton E."/>
            <person name="Llaca V."/>
            <person name="Song R."/>
            <person name="Tanyolac B."/>
            <person name="Young S."/>
            <person name="Ho-Il K."/>
            <person name="Hahn J.H."/>
            <person name="Sangsakoo G."/>
            <person name="Vanavichit A."/>
            <person name="de Mattos Luiz.A.T."/>
            <person name="Zimmer P.D."/>
            <person name="Malone G."/>
            <person name="Dellagostin O."/>
            <person name="de Oliveira A.C."/>
            <person name="Bevan M."/>
            <person name="Bancroft I."/>
            <person name="Minx P."/>
            <person name="Cordum H."/>
            <person name="Wilson R."/>
            <person name="Cheng Z."/>
            <person name="Jin W."/>
            <person name="Jiang J."/>
            <person name="Leong S.A."/>
            <person name="Iwama H."/>
            <person name="Gojobori T."/>
            <person name="Itoh T."/>
            <person name="Niimura Y."/>
            <person name="Fujii Y."/>
            <person name="Habara T."/>
            <person name="Sakai H."/>
            <person name="Sato Y."/>
            <person name="Wilson G."/>
            <person name="Kumar K."/>
            <person name="McCouch S."/>
            <person name="Juretic N."/>
            <person name="Hoen D."/>
            <person name="Wright S."/>
            <person name="Bruskiewich R."/>
            <person name="Bureau T."/>
            <person name="Miyao A."/>
            <person name="Hirochika H."/>
            <person name="Nishikawa T."/>
            <person name="Kadowaki K."/>
            <person name="Sugiura M."/>
            <person name="Burr B."/>
            <person name="Sasaki T."/>
        </authorList>
    </citation>
    <scope>NUCLEOTIDE SEQUENCE [LARGE SCALE GENOMIC DNA]</scope>
    <source>
        <strain evidence="3">cv. Nipponbare</strain>
    </source>
</reference>
<dbReference type="AlphaFoldDB" id="Q6ESG9"/>
<accession>Q6ESG9</accession>
<evidence type="ECO:0000313" key="3">
    <source>
        <dbReference type="Proteomes" id="UP000000763"/>
    </source>
</evidence>
<evidence type="ECO:0000313" key="2">
    <source>
        <dbReference type="EMBL" id="BAD28401.1"/>
    </source>
</evidence>
<organism evidence="2 3">
    <name type="scientific">Oryza sativa subsp. japonica</name>
    <name type="common">Rice</name>
    <dbReference type="NCBI Taxonomy" id="39947"/>
    <lineage>
        <taxon>Eukaryota</taxon>
        <taxon>Viridiplantae</taxon>
        <taxon>Streptophyta</taxon>
        <taxon>Embryophyta</taxon>
        <taxon>Tracheophyta</taxon>
        <taxon>Spermatophyta</taxon>
        <taxon>Magnoliopsida</taxon>
        <taxon>Liliopsida</taxon>
        <taxon>Poales</taxon>
        <taxon>Poaceae</taxon>
        <taxon>BOP clade</taxon>
        <taxon>Oryzoideae</taxon>
        <taxon>Oryzeae</taxon>
        <taxon>Oryzinae</taxon>
        <taxon>Oryza</taxon>
        <taxon>Oryza sativa</taxon>
    </lineage>
</organism>
<gene>
    <name evidence="1" type="ORF">OJ1486_E07.15</name>
    <name evidence="2" type="ORF">P0461B08.30</name>
</gene>
<dbReference type="EMBL" id="AP004139">
    <property type="protein sequence ID" value="BAD27778.1"/>
    <property type="molecule type" value="Genomic_DNA"/>
</dbReference>
<reference evidence="2" key="2">
    <citation type="submission" date="2002-04" db="EMBL/GenBank/DDBJ databases">
        <title>Oryza sativa nipponbare(GA3) genomic DNA, chromosome 2, PAC clone:P0461B08.</title>
        <authorList>
            <person name="Sasaki T."/>
            <person name="Matsumoto T."/>
            <person name="Katayose Y."/>
        </authorList>
    </citation>
    <scope>NUCLEOTIDE SEQUENCE</scope>
</reference>
<sequence length="59" mass="6384">MDPHLSVCASATTIPMATLQCGRAFNGSPRGANLWSTGSVLLAAERPNRSPITRHHKLW</sequence>